<comment type="caution">
    <text evidence="4">The sequence shown here is derived from an EMBL/GenBank/DDBJ whole genome shotgun (WGS) entry which is preliminary data.</text>
</comment>
<evidence type="ECO:0000259" key="3">
    <source>
        <dbReference type="Pfam" id="PF10193"/>
    </source>
</evidence>
<accession>A0ABR1YDB2</accession>
<dbReference type="PANTHER" id="PTHR15830">
    <property type="entry name" value="TELOMERE LENGTH REGULATION PROTEIN TEL2 FAMILY MEMBER"/>
    <property type="match status" value="1"/>
</dbReference>
<feature type="region of interest" description="Disordered" evidence="2">
    <location>
        <begin position="707"/>
        <end position="735"/>
    </location>
</feature>
<evidence type="ECO:0000256" key="2">
    <source>
        <dbReference type="SAM" id="MobiDB-lite"/>
    </source>
</evidence>
<evidence type="ECO:0000313" key="4">
    <source>
        <dbReference type="EMBL" id="KAK8225971.1"/>
    </source>
</evidence>
<dbReference type="InterPro" id="IPR038528">
    <property type="entry name" value="TEL2_C_sf"/>
</dbReference>
<feature type="domain" description="Telomere length regulation protein conserved" evidence="3">
    <location>
        <begin position="591"/>
        <end position="702"/>
    </location>
</feature>
<feature type="region of interest" description="Disordered" evidence="2">
    <location>
        <begin position="508"/>
        <end position="587"/>
    </location>
</feature>
<dbReference type="InterPro" id="IPR019337">
    <property type="entry name" value="Telomere_length_regulation_dom"/>
</dbReference>
<protein>
    <submittedName>
        <fullName evidence="4">Telomere length regulation protein-domain-containing protein</fullName>
    </submittedName>
</protein>
<keyword evidence="5" id="KW-1185">Reference proteome</keyword>
<name>A0ABR1YDB2_9PEZI</name>
<dbReference type="EMBL" id="JBBWRZ010000011">
    <property type="protein sequence ID" value="KAK8225971.1"/>
    <property type="molecule type" value="Genomic_DNA"/>
</dbReference>
<comment type="similarity">
    <text evidence="1">Belongs to the TEL2 family.</text>
</comment>
<evidence type="ECO:0000256" key="1">
    <source>
        <dbReference type="ARBA" id="ARBA00006133"/>
    </source>
</evidence>
<dbReference type="Pfam" id="PF10193">
    <property type="entry name" value="Telomere_reg-2"/>
    <property type="match status" value="1"/>
</dbReference>
<dbReference type="PANTHER" id="PTHR15830:SF10">
    <property type="entry name" value="TELOMERE LENGTH REGULATION PROTEIN TEL2 HOMOLOG"/>
    <property type="match status" value="1"/>
</dbReference>
<dbReference type="InterPro" id="IPR051970">
    <property type="entry name" value="TEL2_Regulation"/>
</dbReference>
<sequence>MDDLLTAVKTTKIKVVDSEDDFSNTKHLTSVSAAVGTPDQALKILREQPNPQSLHDTLTYLQKSAKNSDGFNVRVPGPLSAQIINTLVNSTIPDHWETWEQSEHHDRRIVLSTLKSVAGIGALIARLKSLCLEEQTHPHQQLKKARSTKPQIRIALDVLSALIDGSDTASEIWNNINAFVSAPTQRQLIWREFVLQATFGRMISVAAQAEDLLKESSEQVEDSWLASGPRFSKWIGLNISNMLYSADGDGITATALLLGKSLTLGYNDHIVGEILSDLIRGPSSKADQLQFVLQKARAHEQRRFLLSALDWISKKLPSAQKIPKKETQDERTAISAAAALIAVITSSSETTKEALVNWLTIEKSVASFATRRAALAALQTDGDRMAKVMERSMQQFGDEIFIKHSPIMQQEALAQVLLISSGYVHRSDPMFLFTIARSSVHTSGTSNRLSASSLRARFLGMVAAMALSELIDKPDKRLKFEIEELESDEAQWYRQLVTTEDPIGNLEDLVVEKKTDEKPTTLSKKKSSTQKQRGPTKIEEAPKPAASGPRIVEILDSDEDDDLTPYAKPDSDPEDDSEDPTLVNRNKPTAPVYIRDLLAGLRENEDYDKHQLALSTAAGLIRRKTGFGKEVTDSLEELAFVLTNLKDQFNLDGFEEMRQQALIAVLVADPESMGPQFVQSFYTGDFSISQRAALLTAIGLGARELADFDDDKDNEGTNNRPGEKKPSPFPSKKLPPALDRIYSTTTAAAPGNKTPIDAVSAQLKQTLISPLALSAADQLTGPAALKVRTFSSRMDVAKRRRVINNALAKVVAAGFFFPLTGGWWAYAKASPGGGVLHSPPVLPLLLKTLAIVLHASGPATLSLPQMTAELLDVLLALRAAATADAAVCEAVLFALLAALEVNEDGEGLVREQARELLEMQEWVRMVFERTPAGGGDEEERVRSLAAAVLVRVGEVVERWQRVLMGDMVDF</sequence>
<proteinExistence type="inferred from homology"/>
<organism evidence="4 5">
    <name type="scientific">Phyllosticta capitalensis</name>
    <dbReference type="NCBI Taxonomy" id="121624"/>
    <lineage>
        <taxon>Eukaryota</taxon>
        <taxon>Fungi</taxon>
        <taxon>Dikarya</taxon>
        <taxon>Ascomycota</taxon>
        <taxon>Pezizomycotina</taxon>
        <taxon>Dothideomycetes</taxon>
        <taxon>Dothideomycetes incertae sedis</taxon>
        <taxon>Botryosphaeriales</taxon>
        <taxon>Phyllostictaceae</taxon>
        <taxon>Phyllosticta</taxon>
    </lineage>
</organism>
<reference evidence="4 5" key="1">
    <citation type="submission" date="2024-04" db="EMBL/GenBank/DDBJ databases">
        <title>Phyllosticta paracitricarpa is synonymous to the EU quarantine fungus P. citricarpa based on phylogenomic analyses.</title>
        <authorList>
            <consortium name="Lawrence Berkeley National Laboratory"/>
            <person name="Van Ingen-Buijs V.A."/>
            <person name="Van Westerhoven A.C."/>
            <person name="Haridas S."/>
            <person name="Skiadas P."/>
            <person name="Martin F."/>
            <person name="Groenewald J.Z."/>
            <person name="Crous P.W."/>
            <person name="Seidl M.F."/>
        </authorList>
    </citation>
    <scope>NUCLEOTIDE SEQUENCE [LARGE SCALE GENOMIC DNA]</scope>
    <source>
        <strain evidence="4 5">CBS 123374</strain>
    </source>
</reference>
<feature type="compositionally biased region" description="Basic and acidic residues" evidence="2">
    <location>
        <begin position="510"/>
        <end position="519"/>
    </location>
</feature>
<gene>
    <name evidence="4" type="ORF">HDK90DRAFT_71868</name>
</gene>
<dbReference type="Proteomes" id="UP001492380">
    <property type="component" value="Unassembled WGS sequence"/>
</dbReference>
<dbReference type="Gene3D" id="1.25.40.720">
    <property type="entry name" value="Telomere length regulation protein 2, C-terminal domain"/>
    <property type="match status" value="2"/>
</dbReference>
<evidence type="ECO:0000313" key="5">
    <source>
        <dbReference type="Proteomes" id="UP001492380"/>
    </source>
</evidence>